<organism evidence="2 3">
    <name type="scientific">Marinobacter halodurans</name>
    <dbReference type="NCBI Taxonomy" id="2528979"/>
    <lineage>
        <taxon>Bacteria</taxon>
        <taxon>Pseudomonadati</taxon>
        <taxon>Pseudomonadota</taxon>
        <taxon>Gammaproteobacteria</taxon>
        <taxon>Pseudomonadales</taxon>
        <taxon>Marinobacteraceae</taxon>
        <taxon>Marinobacter</taxon>
    </lineage>
</organism>
<reference evidence="2 3" key="1">
    <citation type="submission" date="2019-02" db="EMBL/GenBank/DDBJ databases">
        <title>Marinobacter halodurans sp. nov., a marine bacterium isolated from sea tidal flat.</title>
        <authorList>
            <person name="Yoo Y."/>
            <person name="Lee D.W."/>
            <person name="Kim B.S."/>
            <person name="Kim J.-J."/>
        </authorList>
    </citation>
    <scope>NUCLEOTIDE SEQUENCE [LARGE SCALE GENOMIC DNA]</scope>
    <source>
        <strain evidence="2 3">YJ-S3-2</strain>
    </source>
</reference>
<comment type="caution">
    <text evidence="2">The sequence shown here is derived from an EMBL/GenBank/DDBJ whole genome shotgun (WGS) entry which is preliminary data.</text>
</comment>
<dbReference type="Proteomes" id="UP000313645">
    <property type="component" value="Unassembled WGS sequence"/>
</dbReference>
<feature type="chain" id="PRO_5046210003" evidence="1">
    <location>
        <begin position="22"/>
        <end position="95"/>
    </location>
</feature>
<dbReference type="PANTHER" id="PTHR21180">
    <property type="entry name" value="ENDONUCLEASE/EXONUCLEASE/PHOSPHATASE FAMILY DOMAIN-CONTAINING PROTEIN 1"/>
    <property type="match status" value="1"/>
</dbReference>
<keyword evidence="1" id="KW-0732">Signal</keyword>
<dbReference type="Gene3D" id="1.10.150.280">
    <property type="entry name" value="AF1531-like domain"/>
    <property type="match status" value="1"/>
</dbReference>
<dbReference type="Pfam" id="PF12836">
    <property type="entry name" value="HHH_3"/>
    <property type="match status" value="1"/>
</dbReference>
<gene>
    <name evidence="2" type="ORF">EZI54_21085</name>
</gene>
<dbReference type="SUPFAM" id="SSF47781">
    <property type="entry name" value="RuvA domain 2-like"/>
    <property type="match status" value="1"/>
</dbReference>
<dbReference type="InterPro" id="IPR004509">
    <property type="entry name" value="Competence_ComEA_HhH"/>
</dbReference>
<accession>A0ABY1ZF07</accession>
<dbReference type="NCBIfam" id="TIGR00426">
    <property type="entry name" value="competence protein ComEA helix-hairpin-helix repeat region"/>
    <property type="match status" value="1"/>
</dbReference>
<proteinExistence type="predicted"/>
<dbReference type="InterPro" id="IPR051675">
    <property type="entry name" value="Endo/Exo/Phosphatase_dom_1"/>
</dbReference>
<sequence length="95" mass="9953">MKILISAFFVIATLLSGVAMADSTSTDAAAVSVNINKADAKTLSEKLDGIGEVKAQAIVDYRKTNGPFKTVADLDKVDGIGKATLDSNRSHITVQ</sequence>
<dbReference type="RefSeq" id="WP_131483870.1">
    <property type="nucleotide sequence ID" value="NZ_SJDL01000048.1"/>
</dbReference>
<evidence type="ECO:0000313" key="2">
    <source>
        <dbReference type="EMBL" id="TBW48494.1"/>
    </source>
</evidence>
<dbReference type="InterPro" id="IPR010994">
    <property type="entry name" value="RuvA_2-like"/>
</dbReference>
<protein>
    <submittedName>
        <fullName evidence="2">Helix-hairpin-helix domain-containing protein</fullName>
    </submittedName>
</protein>
<dbReference type="PANTHER" id="PTHR21180:SF32">
    <property type="entry name" value="ENDONUCLEASE_EXONUCLEASE_PHOSPHATASE FAMILY DOMAIN-CONTAINING PROTEIN 1"/>
    <property type="match status" value="1"/>
</dbReference>
<evidence type="ECO:0000256" key="1">
    <source>
        <dbReference type="SAM" id="SignalP"/>
    </source>
</evidence>
<feature type="signal peptide" evidence="1">
    <location>
        <begin position="1"/>
        <end position="21"/>
    </location>
</feature>
<name>A0ABY1ZF07_9GAMM</name>
<keyword evidence="3" id="KW-1185">Reference proteome</keyword>
<evidence type="ECO:0000313" key="3">
    <source>
        <dbReference type="Proteomes" id="UP000313645"/>
    </source>
</evidence>
<dbReference type="EMBL" id="SJDL01000048">
    <property type="protein sequence ID" value="TBW48494.1"/>
    <property type="molecule type" value="Genomic_DNA"/>
</dbReference>